<keyword evidence="3" id="KW-0812">Transmembrane</keyword>
<dbReference type="PANTHER" id="PTHR48071:SF27">
    <property type="entry name" value="SCAVENGER RECEPTOR CYSTEINE-RICH TYPE 1 PROTEIN M130-LIKE"/>
    <property type="match status" value="1"/>
</dbReference>
<keyword evidence="3" id="KW-0472">Membrane</keyword>
<dbReference type="Gene3D" id="2.60.40.10">
    <property type="entry name" value="Immunoglobulins"/>
    <property type="match status" value="3"/>
</dbReference>
<feature type="chain" id="PRO_5017451539" evidence="4">
    <location>
        <begin position="26"/>
        <end position="507"/>
    </location>
</feature>
<dbReference type="Ensembl" id="ENSOMET00000026741.1">
    <property type="protein sequence ID" value="ENSOMEP00000033540.1"/>
    <property type="gene ID" value="ENSOMEG00000019614.1"/>
</dbReference>
<dbReference type="PROSITE" id="PS50287">
    <property type="entry name" value="SRCR_2"/>
    <property type="match status" value="1"/>
</dbReference>
<proteinExistence type="predicted"/>
<feature type="domain" description="Ig-like" evidence="6">
    <location>
        <begin position="329"/>
        <end position="419"/>
    </location>
</feature>
<keyword evidence="1 2" id="KW-1015">Disulfide bond</keyword>
<dbReference type="Pfam" id="PF13895">
    <property type="entry name" value="Ig_2"/>
    <property type="match status" value="1"/>
</dbReference>
<dbReference type="InterPro" id="IPR036772">
    <property type="entry name" value="SRCR-like_dom_sf"/>
</dbReference>
<evidence type="ECO:0000259" key="6">
    <source>
        <dbReference type="PROSITE" id="PS50835"/>
    </source>
</evidence>
<keyword evidence="3" id="KW-1133">Transmembrane helix</keyword>
<organism evidence="7 8">
    <name type="scientific">Oryzias melastigma</name>
    <name type="common">Marine medaka</name>
    <dbReference type="NCBI Taxonomy" id="30732"/>
    <lineage>
        <taxon>Eukaryota</taxon>
        <taxon>Metazoa</taxon>
        <taxon>Chordata</taxon>
        <taxon>Craniata</taxon>
        <taxon>Vertebrata</taxon>
        <taxon>Euteleostomi</taxon>
        <taxon>Actinopterygii</taxon>
        <taxon>Neopterygii</taxon>
        <taxon>Teleostei</taxon>
        <taxon>Neoteleostei</taxon>
        <taxon>Acanthomorphata</taxon>
        <taxon>Ovalentaria</taxon>
        <taxon>Atherinomorphae</taxon>
        <taxon>Beloniformes</taxon>
        <taxon>Adrianichthyidae</taxon>
        <taxon>Oryziinae</taxon>
        <taxon>Oryzias</taxon>
    </lineage>
</organism>
<dbReference type="PRINTS" id="PR00258">
    <property type="entry name" value="SPERACTRCPTR"/>
</dbReference>
<sequence length="507" mass="55932">MFSRRQRHPPFLTLVLCLLSSFASGQVRLAGSGSTRCSGRVEVLHNDVWGTVCDYHWDLNNAKVVCKELSCGTALHAPGSALFGEGSGKIWLDEVECSGKENLLTKCQHSHFGTPRCGHGEEAGVICSESLVKPNISMDPAGEVLWGQELRITCSTAAELRGENFLLQRSSDSFRQTHNSSSRTATFTISKVNFFHDGPYQCQYEKIVSGQTFTSPLSEPLSISVTVNFSKPTLSVSSAEVSWGQEVWFTCSIPTQVFGGTFILMNTQTLFVKTQTSSTNSTNFLISKADIDHEGLYQCQYQKRGPHRDFTSSPSNSVRLSVNVSLQAPNTSLTSPGLEVIRGPGRVEITRVHNFTFTCSINAESPQGRFFLLFSGYDMTNSSLAVNHSASFTFPVADLKHQGSYSCVYQVTLSARTVTSAKSAPITVAVKQSLLLQTYAVFGGILLLLLFVLFLVCLIYRKRKLPAVLFQSTFSSCNKIFKLSIFLKGNSTVLFCFRVHQRGRWEL</sequence>
<name>A0A3B3DW12_ORYME</name>
<evidence type="ECO:0000313" key="8">
    <source>
        <dbReference type="Proteomes" id="UP000261560"/>
    </source>
</evidence>
<feature type="signal peptide" evidence="4">
    <location>
        <begin position="1"/>
        <end position="25"/>
    </location>
</feature>
<feature type="disulfide bond" evidence="2">
    <location>
        <begin position="53"/>
        <end position="117"/>
    </location>
</feature>
<dbReference type="SMART" id="SM00409">
    <property type="entry name" value="IG"/>
    <property type="match status" value="3"/>
</dbReference>
<dbReference type="InterPro" id="IPR003599">
    <property type="entry name" value="Ig_sub"/>
</dbReference>
<dbReference type="SMART" id="SM00202">
    <property type="entry name" value="SR"/>
    <property type="match status" value="1"/>
</dbReference>
<dbReference type="SUPFAM" id="SSF56487">
    <property type="entry name" value="SRCR-like"/>
    <property type="match status" value="1"/>
</dbReference>
<accession>A0A3B3DW12</accession>
<dbReference type="InterPro" id="IPR013783">
    <property type="entry name" value="Ig-like_fold"/>
</dbReference>
<dbReference type="PROSITE" id="PS50835">
    <property type="entry name" value="IG_LIKE"/>
    <property type="match status" value="1"/>
</dbReference>
<dbReference type="PANTHER" id="PTHR48071">
    <property type="entry name" value="SRCR DOMAIN-CONTAINING PROTEIN"/>
    <property type="match status" value="1"/>
</dbReference>
<dbReference type="GO" id="GO:0004252">
    <property type="term" value="F:serine-type endopeptidase activity"/>
    <property type="evidence" value="ECO:0007669"/>
    <property type="project" value="TreeGrafter"/>
</dbReference>
<dbReference type="InterPro" id="IPR007110">
    <property type="entry name" value="Ig-like_dom"/>
</dbReference>
<dbReference type="Proteomes" id="UP000261560">
    <property type="component" value="Unplaced"/>
</dbReference>
<dbReference type="InterPro" id="IPR001190">
    <property type="entry name" value="SRCR"/>
</dbReference>
<evidence type="ECO:0000313" key="7">
    <source>
        <dbReference type="Ensembl" id="ENSOMEP00000033540.1"/>
    </source>
</evidence>
<evidence type="ECO:0000256" key="4">
    <source>
        <dbReference type="SAM" id="SignalP"/>
    </source>
</evidence>
<evidence type="ECO:0000256" key="1">
    <source>
        <dbReference type="ARBA" id="ARBA00023157"/>
    </source>
</evidence>
<dbReference type="FunFam" id="3.10.250.10:FF:000002">
    <property type="entry name" value="Scavenger receptor cysteine-rich type 1 protein M130"/>
    <property type="match status" value="1"/>
</dbReference>
<feature type="disulfide bond" evidence="2">
    <location>
        <begin position="97"/>
        <end position="107"/>
    </location>
</feature>
<evidence type="ECO:0000256" key="3">
    <source>
        <dbReference type="SAM" id="Phobius"/>
    </source>
</evidence>
<dbReference type="SUPFAM" id="SSF48726">
    <property type="entry name" value="Immunoglobulin"/>
    <property type="match status" value="3"/>
</dbReference>
<evidence type="ECO:0000259" key="5">
    <source>
        <dbReference type="PROSITE" id="PS50287"/>
    </source>
</evidence>
<dbReference type="Pfam" id="PF00530">
    <property type="entry name" value="SRCR"/>
    <property type="match status" value="1"/>
</dbReference>
<dbReference type="Gene3D" id="3.10.250.10">
    <property type="entry name" value="SRCR-like domain"/>
    <property type="match status" value="1"/>
</dbReference>
<dbReference type="InterPro" id="IPR036179">
    <property type="entry name" value="Ig-like_dom_sf"/>
</dbReference>
<protein>
    <submittedName>
        <fullName evidence="7">Uncharacterized protein</fullName>
    </submittedName>
</protein>
<feature type="disulfide bond" evidence="2">
    <location>
        <begin position="66"/>
        <end position="127"/>
    </location>
</feature>
<feature type="transmembrane region" description="Helical" evidence="3">
    <location>
        <begin position="439"/>
        <end position="460"/>
    </location>
</feature>
<dbReference type="AlphaFoldDB" id="A0A3B3DW12"/>
<keyword evidence="4" id="KW-0732">Signal</keyword>
<dbReference type="GO" id="GO:0005886">
    <property type="term" value="C:plasma membrane"/>
    <property type="evidence" value="ECO:0007669"/>
    <property type="project" value="TreeGrafter"/>
</dbReference>
<evidence type="ECO:0000256" key="2">
    <source>
        <dbReference type="PROSITE-ProRule" id="PRU00196"/>
    </source>
</evidence>
<keyword evidence="8" id="KW-1185">Reference proteome</keyword>
<dbReference type="GO" id="GO:0031638">
    <property type="term" value="P:zymogen activation"/>
    <property type="evidence" value="ECO:0007669"/>
    <property type="project" value="TreeGrafter"/>
</dbReference>
<reference evidence="7" key="2">
    <citation type="submission" date="2025-09" db="UniProtKB">
        <authorList>
            <consortium name="Ensembl"/>
        </authorList>
    </citation>
    <scope>IDENTIFICATION</scope>
</reference>
<dbReference type="GeneTree" id="ENSGT00950000183145"/>
<reference evidence="7" key="1">
    <citation type="submission" date="2025-08" db="UniProtKB">
        <authorList>
            <consortium name="Ensembl"/>
        </authorList>
    </citation>
    <scope>IDENTIFICATION</scope>
</reference>
<feature type="domain" description="SRCR" evidence="5">
    <location>
        <begin position="27"/>
        <end position="128"/>
    </location>
</feature>